<dbReference type="CDD" id="cd01949">
    <property type="entry name" value="GGDEF"/>
    <property type="match status" value="1"/>
</dbReference>
<proteinExistence type="predicted"/>
<dbReference type="PROSITE" id="PS50887">
    <property type="entry name" value="GGDEF"/>
    <property type="match status" value="1"/>
</dbReference>
<dbReference type="EMBL" id="VDFU01000010">
    <property type="protein sequence ID" value="TNC49618.1"/>
    <property type="molecule type" value="Genomic_DNA"/>
</dbReference>
<evidence type="ECO:0000313" key="4">
    <source>
        <dbReference type="Proteomes" id="UP000305887"/>
    </source>
</evidence>
<dbReference type="PANTHER" id="PTHR46663">
    <property type="entry name" value="DIGUANYLATE CYCLASE DGCT-RELATED"/>
    <property type="match status" value="1"/>
</dbReference>
<dbReference type="RefSeq" id="WP_139076787.1">
    <property type="nucleotide sequence ID" value="NZ_VDFU01000010.1"/>
</dbReference>
<dbReference type="AlphaFoldDB" id="A0A5C4MYF1"/>
<dbReference type="Pfam" id="PF00990">
    <property type="entry name" value="GGDEF"/>
    <property type="match status" value="1"/>
</dbReference>
<organism evidence="3 4">
    <name type="scientific">Rubellimicrobium rubrum</name>
    <dbReference type="NCBI Taxonomy" id="2585369"/>
    <lineage>
        <taxon>Bacteria</taxon>
        <taxon>Pseudomonadati</taxon>
        <taxon>Pseudomonadota</taxon>
        <taxon>Alphaproteobacteria</taxon>
        <taxon>Rhodobacterales</taxon>
        <taxon>Roseobacteraceae</taxon>
        <taxon>Rubellimicrobium</taxon>
    </lineage>
</organism>
<dbReference type="InterPro" id="IPR052163">
    <property type="entry name" value="DGC-Regulatory_Protein"/>
</dbReference>
<dbReference type="InterPro" id="IPR043128">
    <property type="entry name" value="Rev_trsase/Diguanyl_cyclase"/>
</dbReference>
<sequence>MGPTKTRVVARASDVLARLGGDEFALFIPNLSSEKDSCEMTARLRKAVATINSPHPDVHISASIGFAVFPDEVRSSSELLRLADERMYQDKRSAETPSGQSRSQRGGHQRQRCAAAVPSQYPMLPAGSV</sequence>
<reference evidence="3 4" key="1">
    <citation type="submission" date="2019-06" db="EMBL/GenBank/DDBJ databases">
        <title>YIM 131921 draft genome.</title>
        <authorList>
            <person name="Jiang L."/>
        </authorList>
    </citation>
    <scope>NUCLEOTIDE SEQUENCE [LARGE SCALE GENOMIC DNA]</scope>
    <source>
        <strain evidence="3 4">YIM 131921</strain>
    </source>
</reference>
<gene>
    <name evidence="3" type="ORF">FHG66_10950</name>
</gene>
<dbReference type="InterPro" id="IPR029787">
    <property type="entry name" value="Nucleotide_cyclase"/>
</dbReference>
<name>A0A5C4MYF1_9RHOB</name>
<dbReference type="InterPro" id="IPR000160">
    <property type="entry name" value="GGDEF_dom"/>
</dbReference>
<feature type="region of interest" description="Disordered" evidence="1">
    <location>
        <begin position="88"/>
        <end position="129"/>
    </location>
</feature>
<dbReference type="SUPFAM" id="SSF55073">
    <property type="entry name" value="Nucleotide cyclase"/>
    <property type="match status" value="1"/>
</dbReference>
<dbReference type="PANTHER" id="PTHR46663:SF2">
    <property type="entry name" value="GGDEF DOMAIN-CONTAINING PROTEIN"/>
    <property type="match status" value="1"/>
</dbReference>
<evidence type="ECO:0000259" key="2">
    <source>
        <dbReference type="PROSITE" id="PS50887"/>
    </source>
</evidence>
<accession>A0A5C4MYF1</accession>
<dbReference type="Proteomes" id="UP000305887">
    <property type="component" value="Unassembled WGS sequence"/>
</dbReference>
<comment type="caution">
    <text evidence="3">The sequence shown here is derived from an EMBL/GenBank/DDBJ whole genome shotgun (WGS) entry which is preliminary data.</text>
</comment>
<evidence type="ECO:0000313" key="3">
    <source>
        <dbReference type="EMBL" id="TNC49618.1"/>
    </source>
</evidence>
<dbReference type="NCBIfam" id="TIGR00254">
    <property type="entry name" value="GGDEF"/>
    <property type="match status" value="1"/>
</dbReference>
<dbReference type="OrthoDB" id="9812260at2"/>
<evidence type="ECO:0000256" key="1">
    <source>
        <dbReference type="SAM" id="MobiDB-lite"/>
    </source>
</evidence>
<dbReference type="Gene3D" id="3.30.70.270">
    <property type="match status" value="1"/>
</dbReference>
<feature type="domain" description="GGDEF" evidence="2">
    <location>
        <begin position="1"/>
        <end position="108"/>
    </location>
</feature>
<protein>
    <submittedName>
        <fullName evidence="3">GGDEF domain-containing protein</fullName>
    </submittedName>
</protein>
<keyword evidence="4" id="KW-1185">Reference proteome</keyword>